<evidence type="ECO:0000256" key="1">
    <source>
        <dbReference type="SAM" id="MobiDB-lite"/>
    </source>
</evidence>
<feature type="region of interest" description="Disordered" evidence="1">
    <location>
        <begin position="44"/>
        <end position="65"/>
    </location>
</feature>
<feature type="non-terminal residue" evidence="2">
    <location>
        <position position="173"/>
    </location>
</feature>
<accession>T1CTD2</accession>
<keyword evidence="2" id="KW-0695">RNA-directed DNA polymerase</keyword>
<keyword evidence="2" id="KW-0548">Nucleotidyltransferase</keyword>
<dbReference type="PANTHER" id="PTHR34047:SF8">
    <property type="entry name" value="PROTEIN YKFC"/>
    <property type="match status" value="1"/>
</dbReference>
<dbReference type="PANTHER" id="PTHR34047">
    <property type="entry name" value="NUCLEAR INTRON MATURASE 1, MITOCHONDRIAL-RELATED"/>
    <property type="match status" value="1"/>
</dbReference>
<keyword evidence="2" id="KW-0808">Transferase</keyword>
<dbReference type="AlphaFoldDB" id="T1CTD2"/>
<reference evidence="2" key="2">
    <citation type="journal article" date="2014" name="ISME J.">
        <title>Microbial stratification in low pH oxic and suboxic macroscopic growths along an acid mine drainage.</title>
        <authorList>
            <person name="Mendez-Garcia C."/>
            <person name="Mesa V."/>
            <person name="Sprenger R.R."/>
            <person name="Richter M."/>
            <person name="Diez M.S."/>
            <person name="Solano J."/>
            <person name="Bargiela R."/>
            <person name="Golyshina O.V."/>
            <person name="Manteca A."/>
            <person name="Ramos J.L."/>
            <person name="Gallego J.R."/>
            <person name="Llorente I."/>
            <person name="Martins Dos Santos V.A."/>
            <person name="Jensen O.N."/>
            <person name="Pelaez A.I."/>
            <person name="Sanchez J."/>
            <person name="Ferrer M."/>
        </authorList>
    </citation>
    <scope>NUCLEOTIDE SEQUENCE</scope>
</reference>
<sequence>MAEANSPRENVRALQRALYVAAKRNGRRKFPALYDRIARPDVLQRSLGTGPAQQRSRRHRRRDPKAIEAQGVEQVLTELRELLESGKYRPQATRRVYIPKPGRPKERRPLSIPRVRDRIVQTAARLVLEPIFEASFLPCSYGFRPKRSAHQALEAIRKEVNTGSRWVVEVDFR</sequence>
<dbReference type="CDD" id="cd01651">
    <property type="entry name" value="RT_G2_intron"/>
    <property type="match status" value="1"/>
</dbReference>
<gene>
    <name evidence="2" type="ORF">B1B_03626</name>
</gene>
<evidence type="ECO:0000313" key="2">
    <source>
        <dbReference type="EMBL" id="EQD72675.1"/>
    </source>
</evidence>
<reference evidence="2" key="1">
    <citation type="submission" date="2013-08" db="EMBL/GenBank/DDBJ databases">
        <authorList>
            <person name="Mendez C."/>
            <person name="Richter M."/>
            <person name="Ferrer M."/>
            <person name="Sanchez J."/>
        </authorList>
    </citation>
    <scope>NUCLEOTIDE SEQUENCE</scope>
</reference>
<name>T1CTD2_9ZZZZ</name>
<dbReference type="SUPFAM" id="SSF56672">
    <property type="entry name" value="DNA/RNA polymerases"/>
    <property type="match status" value="1"/>
</dbReference>
<dbReference type="GO" id="GO:0003964">
    <property type="term" value="F:RNA-directed DNA polymerase activity"/>
    <property type="evidence" value="ECO:0007669"/>
    <property type="project" value="UniProtKB-KW"/>
</dbReference>
<protein>
    <submittedName>
        <fullName evidence="2">RNA-directed DNA polymerase (Reverse transcriptase)</fullName>
        <ecNumber evidence="2">2.7.7.49</ecNumber>
    </submittedName>
</protein>
<proteinExistence type="predicted"/>
<dbReference type="EC" id="2.7.7.49" evidence="2"/>
<comment type="caution">
    <text evidence="2">The sequence shown here is derived from an EMBL/GenBank/DDBJ whole genome shotgun (WGS) entry which is preliminary data.</text>
</comment>
<dbReference type="InterPro" id="IPR043502">
    <property type="entry name" value="DNA/RNA_pol_sf"/>
</dbReference>
<dbReference type="EMBL" id="AUZY01002238">
    <property type="protein sequence ID" value="EQD72675.1"/>
    <property type="molecule type" value="Genomic_DNA"/>
</dbReference>
<organism evidence="2">
    <name type="scientific">mine drainage metagenome</name>
    <dbReference type="NCBI Taxonomy" id="410659"/>
    <lineage>
        <taxon>unclassified sequences</taxon>
        <taxon>metagenomes</taxon>
        <taxon>ecological metagenomes</taxon>
    </lineage>
</organism>
<dbReference type="InterPro" id="IPR051083">
    <property type="entry name" value="GrpII_Intron_Splice-Mob/Def"/>
</dbReference>